<evidence type="ECO:0000256" key="1">
    <source>
        <dbReference type="ARBA" id="ARBA00022553"/>
    </source>
</evidence>
<dbReference type="PANTHER" id="PTHR44591">
    <property type="entry name" value="STRESS RESPONSE REGULATOR PROTEIN 1"/>
    <property type="match status" value="1"/>
</dbReference>
<evidence type="ECO:0000259" key="3">
    <source>
        <dbReference type="PROSITE" id="PS50110"/>
    </source>
</evidence>
<organism evidence="4 5">
    <name type="scientific">Pseudooceanicola nanhaiensis</name>
    <dbReference type="NCBI Taxonomy" id="375761"/>
    <lineage>
        <taxon>Bacteria</taxon>
        <taxon>Pseudomonadati</taxon>
        <taxon>Pseudomonadota</taxon>
        <taxon>Alphaproteobacteria</taxon>
        <taxon>Rhodobacterales</taxon>
        <taxon>Paracoccaceae</taxon>
        <taxon>Pseudooceanicola</taxon>
    </lineage>
</organism>
<proteinExistence type="predicted"/>
<dbReference type="Proteomes" id="UP000649829">
    <property type="component" value="Unassembled WGS sequence"/>
</dbReference>
<feature type="modified residue" description="4-aspartylphosphate" evidence="2">
    <location>
        <position position="66"/>
    </location>
</feature>
<reference evidence="4" key="1">
    <citation type="journal article" date="2014" name="Int. J. Syst. Evol. Microbiol.">
        <title>Complete genome sequence of Corynebacterium casei LMG S-19264T (=DSM 44701T), isolated from a smear-ripened cheese.</title>
        <authorList>
            <consortium name="US DOE Joint Genome Institute (JGI-PGF)"/>
            <person name="Walter F."/>
            <person name="Albersmeier A."/>
            <person name="Kalinowski J."/>
            <person name="Ruckert C."/>
        </authorList>
    </citation>
    <scope>NUCLEOTIDE SEQUENCE</scope>
    <source>
        <strain evidence="4">CGMCC 1.6293</strain>
    </source>
</reference>
<dbReference type="SMART" id="SM00448">
    <property type="entry name" value="REC"/>
    <property type="match status" value="1"/>
</dbReference>
<evidence type="ECO:0000313" key="4">
    <source>
        <dbReference type="EMBL" id="GGM10828.1"/>
    </source>
</evidence>
<dbReference type="AlphaFoldDB" id="A0A917T630"/>
<keyword evidence="1 2" id="KW-0597">Phosphoprotein</keyword>
<protein>
    <recommendedName>
        <fullName evidence="3">Response regulatory domain-containing protein</fullName>
    </recommendedName>
</protein>
<gene>
    <name evidence="4" type="ORF">GCM10011534_36110</name>
</gene>
<dbReference type="InterPro" id="IPR001789">
    <property type="entry name" value="Sig_transdc_resp-reg_receiver"/>
</dbReference>
<dbReference type="SUPFAM" id="SSF52172">
    <property type="entry name" value="CheY-like"/>
    <property type="match status" value="1"/>
</dbReference>
<accession>A0A917T630</accession>
<name>A0A917T630_9RHOB</name>
<sequence>MSTSLSPEEEQKGAPKVLVVEDEMLIGMDLVMLLEEWGCSATGPVRTVASALSAVEAQRPDVAILDVNLGDGETSIPIAMELAESGIPFAFLTGYDPSRLDDGATALKAPFLRKPVNERELREVLSQLVPRSTTAG</sequence>
<evidence type="ECO:0000313" key="5">
    <source>
        <dbReference type="Proteomes" id="UP000649829"/>
    </source>
</evidence>
<dbReference type="PROSITE" id="PS50110">
    <property type="entry name" value="RESPONSE_REGULATORY"/>
    <property type="match status" value="1"/>
</dbReference>
<dbReference type="Pfam" id="PF00072">
    <property type="entry name" value="Response_reg"/>
    <property type="match status" value="1"/>
</dbReference>
<dbReference type="GO" id="GO:0000160">
    <property type="term" value="P:phosphorelay signal transduction system"/>
    <property type="evidence" value="ECO:0007669"/>
    <property type="project" value="InterPro"/>
</dbReference>
<dbReference type="PANTHER" id="PTHR44591:SF24">
    <property type="entry name" value="PROTEIN-GLUTAMATE METHYLESTERASE_PROTEIN-GLUTAMINE GLUTAMINASE 1"/>
    <property type="match status" value="1"/>
</dbReference>
<reference evidence="4" key="2">
    <citation type="submission" date="2020-09" db="EMBL/GenBank/DDBJ databases">
        <authorList>
            <person name="Sun Q."/>
            <person name="Zhou Y."/>
        </authorList>
    </citation>
    <scope>NUCLEOTIDE SEQUENCE</scope>
    <source>
        <strain evidence="4">CGMCC 1.6293</strain>
    </source>
</reference>
<feature type="domain" description="Response regulatory" evidence="3">
    <location>
        <begin position="16"/>
        <end position="129"/>
    </location>
</feature>
<dbReference type="Gene3D" id="3.40.50.2300">
    <property type="match status" value="1"/>
</dbReference>
<dbReference type="InterPro" id="IPR050595">
    <property type="entry name" value="Bact_response_regulator"/>
</dbReference>
<evidence type="ECO:0000256" key="2">
    <source>
        <dbReference type="PROSITE-ProRule" id="PRU00169"/>
    </source>
</evidence>
<comment type="caution">
    <text evidence="4">The sequence shown here is derived from an EMBL/GenBank/DDBJ whole genome shotgun (WGS) entry which is preliminary data.</text>
</comment>
<keyword evidence="5" id="KW-1185">Reference proteome</keyword>
<dbReference type="InterPro" id="IPR011006">
    <property type="entry name" value="CheY-like_superfamily"/>
</dbReference>
<dbReference type="EMBL" id="BMLF01000003">
    <property type="protein sequence ID" value="GGM10828.1"/>
    <property type="molecule type" value="Genomic_DNA"/>
</dbReference>